<accession>A0A1N7CEW7</accession>
<dbReference type="Pfam" id="PF00933">
    <property type="entry name" value="Glyco_hydro_3"/>
    <property type="match status" value="1"/>
</dbReference>
<dbReference type="InterPro" id="IPR017853">
    <property type="entry name" value="GH"/>
</dbReference>
<dbReference type="PANTHER" id="PTHR30480">
    <property type="entry name" value="BETA-HEXOSAMINIDASE-RELATED"/>
    <property type="match status" value="1"/>
</dbReference>
<keyword evidence="4" id="KW-0378">Hydrolase</keyword>
<dbReference type="InterPro" id="IPR050226">
    <property type="entry name" value="NagZ_Beta-hexosaminidase"/>
</dbReference>
<sequence length="366" mass="37479">MSTVASSARSSSVTSSSPRPTPAAAPVDCVGRTMATMSVRDKLAQLLTVGVSGAADARSVVAQSHVGGIFVGSFTDRSMLTNGGLATAKKASPLPLMVTVDQEGGRVSRLRSLGVDSPSARELAASQSPAQVRATARGIGAKLKRLGITVDFAPDADVSDESADEVIGDRSFSDDPQTVARYADAFATGLGDAGIMPVFKHFPGHGHGSGDSHTGTVLTPPFPQLIRDDLMPYKTLVTGTEADAHRGIMVGHLIVPGLTGPDTPASISPKAMALLRSGTGYGGKRFDGPIFTDDLSGMAAITAKYGVVQAVKLALTAGADVALWLSTDQVPAVLDSLQAAVRSGGLSQARVDASVRRVLTAKGLTC</sequence>
<evidence type="ECO:0000256" key="3">
    <source>
        <dbReference type="ARBA" id="ARBA00012663"/>
    </source>
</evidence>
<evidence type="ECO:0000313" key="9">
    <source>
        <dbReference type="Proteomes" id="UP000186218"/>
    </source>
</evidence>
<reference evidence="8 9" key="1">
    <citation type="submission" date="2017-01" db="EMBL/GenBank/DDBJ databases">
        <authorList>
            <person name="Mah S.A."/>
            <person name="Swanson W.J."/>
            <person name="Moy G.W."/>
            <person name="Vacquier V.D."/>
        </authorList>
    </citation>
    <scope>NUCLEOTIDE SEQUENCE [LARGE SCALE GENOMIC DNA]</scope>
    <source>
        <strain evidence="8 9">CPCC 203464</strain>
    </source>
</reference>
<dbReference type="EMBL" id="FTNT01000001">
    <property type="protein sequence ID" value="SIR61997.1"/>
    <property type="molecule type" value="Genomic_DNA"/>
</dbReference>
<comment type="catalytic activity">
    <reaction evidence="1">
        <text>Hydrolysis of terminal non-reducing N-acetyl-D-hexosamine residues in N-acetyl-beta-D-hexosaminides.</text>
        <dbReference type="EC" id="3.2.1.52"/>
    </reaction>
</comment>
<dbReference type="Proteomes" id="UP000186218">
    <property type="component" value="Unassembled WGS sequence"/>
</dbReference>
<feature type="region of interest" description="Disordered" evidence="6">
    <location>
        <begin position="1"/>
        <end position="26"/>
    </location>
</feature>
<comment type="similarity">
    <text evidence="2">Belongs to the glycosyl hydrolase 3 family.</text>
</comment>
<proteinExistence type="inferred from homology"/>
<dbReference type="GO" id="GO:0004563">
    <property type="term" value="F:beta-N-acetylhexosaminidase activity"/>
    <property type="evidence" value="ECO:0007669"/>
    <property type="project" value="UniProtKB-EC"/>
</dbReference>
<evidence type="ECO:0000256" key="1">
    <source>
        <dbReference type="ARBA" id="ARBA00001231"/>
    </source>
</evidence>
<gene>
    <name evidence="8" type="ORF">SAMN05445060_0080</name>
</gene>
<dbReference type="InterPro" id="IPR036962">
    <property type="entry name" value="Glyco_hydro_3_N_sf"/>
</dbReference>
<keyword evidence="5" id="KW-0326">Glycosidase</keyword>
<feature type="domain" description="Glycoside hydrolase family 3 N-terminal" evidence="7">
    <location>
        <begin position="39"/>
        <end position="360"/>
    </location>
</feature>
<dbReference type="Gene3D" id="3.20.20.300">
    <property type="entry name" value="Glycoside hydrolase, family 3, N-terminal domain"/>
    <property type="match status" value="1"/>
</dbReference>
<evidence type="ECO:0000256" key="2">
    <source>
        <dbReference type="ARBA" id="ARBA00005336"/>
    </source>
</evidence>
<keyword evidence="9" id="KW-1185">Reference proteome</keyword>
<evidence type="ECO:0000256" key="6">
    <source>
        <dbReference type="SAM" id="MobiDB-lite"/>
    </source>
</evidence>
<dbReference type="SUPFAM" id="SSF51445">
    <property type="entry name" value="(Trans)glycosidases"/>
    <property type="match status" value="1"/>
</dbReference>
<dbReference type="AlphaFoldDB" id="A0A1N7CEW7"/>
<evidence type="ECO:0000313" key="8">
    <source>
        <dbReference type="EMBL" id="SIR61997.1"/>
    </source>
</evidence>
<dbReference type="PANTHER" id="PTHR30480:SF13">
    <property type="entry name" value="BETA-HEXOSAMINIDASE"/>
    <property type="match status" value="1"/>
</dbReference>
<dbReference type="GO" id="GO:0009254">
    <property type="term" value="P:peptidoglycan turnover"/>
    <property type="evidence" value="ECO:0007669"/>
    <property type="project" value="TreeGrafter"/>
</dbReference>
<protein>
    <recommendedName>
        <fullName evidence="3">beta-N-acetylhexosaminidase</fullName>
        <ecNumber evidence="3">3.2.1.52</ecNumber>
    </recommendedName>
</protein>
<dbReference type="GO" id="GO:0005975">
    <property type="term" value="P:carbohydrate metabolic process"/>
    <property type="evidence" value="ECO:0007669"/>
    <property type="project" value="InterPro"/>
</dbReference>
<organism evidence="8 9">
    <name type="scientific">Williamsia sterculiae</name>
    <dbReference type="NCBI Taxonomy" id="1344003"/>
    <lineage>
        <taxon>Bacteria</taxon>
        <taxon>Bacillati</taxon>
        <taxon>Actinomycetota</taxon>
        <taxon>Actinomycetes</taxon>
        <taxon>Mycobacteriales</taxon>
        <taxon>Nocardiaceae</taxon>
        <taxon>Williamsia</taxon>
    </lineage>
</organism>
<evidence type="ECO:0000256" key="5">
    <source>
        <dbReference type="ARBA" id="ARBA00023295"/>
    </source>
</evidence>
<dbReference type="InterPro" id="IPR001764">
    <property type="entry name" value="Glyco_hydro_3_N"/>
</dbReference>
<dbReference type="EC" id="3.2.1.52" evidence="3"/>
<evidence type="ECO:0000256" key="4">
    <source>
        <dbReference type="ARBA" id="ARBA00022801"/>
    </source>
</evidence>
<dbReference type="STRING" id="1344003.SAMN05445060_0080"/>
<name>A0A1N7CEW7_9NOCA</name>
<evidence type="ECO:0000259" key="7">
    <source>
        <dbReference type="Pfam" id="PF00933"/>
    </source>
</evidence>